<reference evidence="3" key="2">
    <citation type="submission" date="2020-05" db="EMBL/GenBank/DDBJ databases">
        <authorList>
            <person name="Kim H.-S."/>
            <person name="Proctor R.H."/>
            <person name="Brown D.W."/>
        </authorList>
    </citation>
    <scope>NUCLEOTIDE SEQUENCE</scope>
    <source>
        <strain evidence="3">NRRL 22465</strain>
    </source>
</reference>
<dbReference type="OrthoDB" id="61900at2759"/>
<keyword evidence="1" id="KW-1133">Transmembrane helix</keyword>
<feature type="transmembrane region" description="Helical" evidence="1">
    <location>
        <begin position="649"/>
        <end position="670"/>
    </location>
</feature>
<accession>A0A8H4XLH8</accession>
<dbReference type="InterPro" id="IPR056125">
    <property type="entry name" value="DUF7708"/>
</dbReference>
<keyword evidence="4" id="KW-1185">Reference proteome</keyword>
<feature type="transmembrane region" description="Helical" evidence="1">
    <location>
        <begin position="617"/>
        <end position="642"/>
    </location>
</feature>
<dbReference type="Pfam" id="PF24809">
    <property type="entry name" value="DUF7708"/>
    <property type="match status" value="1"/>
</dbReference>
<dbReference type="AlphaFoldDB" id="A0A8H4XLH8"/>
<evidence type="ECO:0000313" key="4">
    <source>
        <dbReference type="Proteomes" id="UP000635477"/>
    </source>
</evidence>
<dbReference type="Proteomes" id="UP000635477">
    <property type="component" value="Unassembled WGS sequence"/>
</dbReference>
<evidence type="ECO:0000259" key="2">
    <source>
        <dbReference type="Pfam" id="PF24809"/>
    </source>
</evidence>
<gene>
    <name evidence="3" type="ORF">FZEAL_4491</name>
</gene>
<reference evidence="3" key="1">
    <citation type="journal article" date="2020" name="BMC Genomics">
        <title>Correction to: Identification and distribution of gene clusters required for synthesis of sphingolipid metabolism inhibitors in diverse species of the filamentous fungus Fusarium.</title>
        <authorList>
            <person name="Kim H.S."/>
            <person name="Lohmar J.M."/>
            <person name="Busman M."/>
            <person name="Brown D.W."/>
            <person name="Naumann T.A."/>
            <person name="Divon H.H."/>
            <person name="Lysoe E."/>
            <person name="Uhlig S."/>
            <person name="Proctor R.H."/>
        </authorList>
    </citation>
    <scope>NUCLEOTIDE SEQUENCE</scope>
    <source>
        <strain evidence="3">NRRL 22465</strain>
    </source>
</reference>
<proteinExistence type="predicted"/>
<feature type="domain" description="DUF7708" evidence="2">
    <location>
        <begin position="65"/>
        <end position="210"/>
    </location>
</feature>
<organism evidence="3 4">
    <name type="scientific">Fusarium zealandicum</name>
    <dbReference type="NCBI Taxonomy" id="1053134"/>
    <lineage>
        <taxon>Eukaryota</taxon>
        <taxon>Fungi</taxon>
        <taxon>Dikarya</taxon>
        <taxon>Ascomycota</taxon>
        <taxon>Pezizomycotina</taxon>
        <taxon>Sordariomycetes</taxon>
        <taxon>Hypocreomycetidae</taxon>
        <taxon>Hypocreales</taxon>
        <taxon>Nectriaceae</taxon>
        <taxon>Fusarium</taxon>
        <taxon>Fusarium staphyleae species complex</taxon>
    </lineage>
</organism>
<evidence type="ECO:0000256" key="1">
    <source>
        <dbReference type="SAM" id="Phobius"/>
    </source>
</evidence>
<keyword evidence="1" id="KW-0472">Membrane</keyword>
<evidence type="ECO:0000313" key="3">
    <source>
        <dbReference type="EMBL" id="KAF4979246.1"/>
    </source>
</evidence>
<name>A0A8H4XLH8_9HYPO</name>
<comment type="caution">
    <text evidence="3">The sequence shown here is derived from an EMBL/GenBank/DDBJ whole genome shotgun (WGS) entry which is preliminary data.</text>
</comment>
<keyword evidence="1" id="KW-0812">Transmembrane</keyword>
<sequence length="679" mass="76569">MYLDGSDIAEDAFKTVKQHFEQSTSLSSQEKALIETTSCLEDVQKTVATSMAKYEARTESSKIRKWLKRASETICYYNQVLDVFVQHHPEYVALAWGLMKLLFITAVNHGETLKLLSKTISEVATRLPRIKVLSTLYRTEQMRFAIESLYSAILEFLLIAHSWCNESKLRHLYHSFTRPHELQYADLLERITTSSKNIDELATVGSQAEIRVMHGTHSGKLGEIISALEESENNRKNQFDGLSCAVSKLQISSKEQEKKLDLIMERLEYSGLSINNFLTRIETAQSILTSAQVDTNQRITDLQLSQALSSFAQRFEDPDQCYKHNLFLRNRRASGKGRITSTNKFWLSPKLAHWTSSRGSAMMIVKGSFTTRLAVQDFGVDVIQALATSAIPTLWALTSAQRSRSDSILTTTDLVKYLTYQALQLGGAINTEKQMSLRYSQLHTARTLGEWLNLFRRVIEALGEQVYLVLDLGNVRSQLEGVDGINFIQELNRMLNELSQPGTSTKIKVILLIYEAEWFKLIPTEISGHIVPVKSASASASAKRPQGKEMRRAVNMDATQSSESLLPHTIRVKDDGANPFFLYIGAKGYHLQSQVFRVPQRFGVFSPGPPLLQVHQAIFVTFFAALFVLEFFISSAVVSVLYSKGGSWLAFMLVMLVIRSGVAIFLWASMTFRPPNPWL</sequence>
<protein>
    <recommendedName>
        <fullName evidence="2">DUF7708 domain-containing protein</fullName>
    </recommendedName>
</protein>
<dbReference type="EMBL" id="JABEYC010000311">
    <property type="protein sequence ID" value="KAF4979246.1"/>
    <property type="molecule type" value="Genomic_DNA"/>
</dbReference>